<dbReference type="Gene3D" id="3.90.70.10">
    <property type="entry name" value="Cysteine proteinases"/>
    <property type="match status" value="1"/>
</dbReference>
<evidence type="ECO:0000259" key="1">
    <source>
        <dbReference type="Pfam" id="PF00112"/>
    </source>
</evidence>
<accession>A0A915E3U1</accession>
<evidence type="ECO:0000313" key="2">
    <source>
        <dbReference type="Proteomes" id="UP000887574"/>
    </source>
</evidence>
<dbReference type="InterPro" id="IPR000668">
    <property type="entry name" value="Peptidase_C1A_C"/>
</dbReference>
<name>A0A915E3U1_9BILA</name>
<dbReference type="GO" id="GO:0006508">
    <property type="term" value="P:proteolysis"/>
    <property type="evidence" value="ECO:0007669"/>
    <property type="project" value="InterPro"/>
</dbReference>
<evidence type="ECO:0000313" key="3">
    <source>
        <dbReference type="WBParaSite" id="jg25902.2"/>
    </source>
</evidence>
<dbReference type="Proteomes" id="UP000887574">
    <property type="component" value="Unplaced"/>
</dbReference>
<dbReference type="AlphaFoldDB" id="A0A915E3U1"/>
<feature type="domain" description="Peptidase C1A papain C-terminal" evidence="1">
    <location>
        <begin position="104"/>
        <end position="199"/>
    </location>
</feature>
<reference evidence="3" key="1">
    <citation type="submission" date="2022-11" db="UniProtKB">
        <authorList>
            <consortium name="WormBaseParasite"/>
        </authorList>
    </citation>
    <scope>IDENTIFICATION</scope>
</reference>
<dbReference type="InterPro" id="IPR038765">
    <property type="entry name" value="Papain-like_cys_pep_sf"/>
</dbReference>
<keyword evidence="2" id="KW-1185">Reference proteome</keyword>
<protein>
    <submittedName>
        <fullName evidence="3">Peptidase C1A papain C-terminal domain-containing protein</fullName>
    </submittedName>
</protein>
<dbReference type="GO" id="GO:0008234">
    <property type="term" value="F:cysteine-type peptidase activity"/>
    <property type="evidence" value="ECO:0007669"/>
    <property type="project" value="InterPro"/>
</dbReference>
<dbReference type="WBParaSite" id="jg25902.2">
    <property type="protein sequence ID" value="jg25902.2"/>
    <property type="gene ID" value="jg25902"/>
</dbReference>
<dbReference type="SUPFAM" id="SSF54001">
    <property type="entry name" value="Cysteine proteinases"/>
    <property type="match status" value="1"/>
</dbReference>
<dbReference type="Pfam" id="PF00112">
    <property type="entry name" value="Peptidase_C1"/>
    <property type="match status" value="1"/>
</dbReference>
<sequence length="208" mass="23771">MPLIAQLMCSVFCSKFTCLASISRLKQVCKSADLLWRMCFILLRVINFRYAHRKGGGKAAIPTVVHYLRPFTGFWQETCLPFHDDGILFKIGIARSSTIGHFLQLLKKRPVAVTISVTRRFRDYTTTAWSEFYKVSARDRDLIIGNHALVLLCYRSDPEGNVDVLAQSSWGPDYGILGYVWIRLDSNAEKYMSLTSDVVYITDVERDN</sequence>
<proteinExistence type="predicted"/>
<organism evidence="2 3">
    <name type="scientific">Ditylenchus dipsaci</name>
    <dbReference type="NCBI Taxonomy" id="166011"/>
    <lineage>
        <taxon>Eukaryota</taxon>
        <taxon>Metazoa</taxon>
        <taxon>Ecdysozoa</taxon>
        <taxon>Nematoda</taxon>
        <taxon>Chromadorea</taxon>
        <taxon>Rhabditida</taxon>
        <taxon>Tylenchina</taxon>
        <taxon>Tylenchomorpha</taxon>
        <taxon>Sphaerularioidea</taxon>
        <taxon>Anguinidae</taxon>
        <taxon>Anguininae</taxon>
        <taxon>Ditylenchus</taxon>
    </lineage>
</organism>